<comment type="caution">
    <text evidence="4">The sequence shown here is derived from an EMBL/GenBank/DDBJ whole genome shotgun (WGS) entry which is preliminary data.</text>
</comment>
<dbReference type="Proteomes" id="UP000450917">
    <property type="component" value="Unassembled WGS sequence"/>
</dbReference>
<dbReference type="PANTHER" id="PTHR43308">
    <property type="entry name" value="OUTER MEMBRANE PROTEIN ALPHA-RELATED"/>
    <property type="match status" value="1"/>
</dbReference>
<evidence type="ECO:0000256" key="1">
    <source>
        <dbReference type="SAM" id="MobiDB-lite"/>
    </source>
</evidence>
<dbReference type="InterPro" id="IPR002102">
    <property type="entry name" value="Cohesin_dom"/>
</dbReference>
<dbReference type="InterPro" id="IPR008965">
    <property type="entry name" value="CBM2/CBM3_carb-bd_dom_sf"/>
</dbReference>
<evidence type="ECO:0000313" key="4">
    <source>
        <dbReference type="EMBL" id="MUG69833.1"/>
    </source>
</evidence>
<reference evidence="4 5" key="1">
    <citation type="submission" date="2019-11" db="EMBL/GenBank/DDBJ databases">
        <title>Draft genome sequences of five Paenibacillus species of dairy origin.</title>
        <authorList>
            <person name="Olajide A.M."/>
            <person name="Chen S."/>
            <person name="Lapointe G."/>
        </authorList>
    </citation>
    <scope>NUCLEOTIDE SEQUENCE [LARGE SCALE GENOMIC DNA]</scope>
    <source>
        <strain evidence="4 5">2CS3</strain>
    </source>
</reference>
<feature type="domain" description="SLH" evidence="3">
    <location>
        <begin position="442"/>
        <end position="505"/>
    </location>
</feature>
<name>A0A7X2Z8Y6_9BACL</name>
<dbReference type="Pfam" id="PF00963">
    <property type="entry name" value="Cohesin"/>
    <property type="match status" value="1"/>
</dbReference>
<dbReference type="AlphaFoldDB" id="A0A7X2Z8Y6"/>
<dbReference type="Gene3D" id="2.60.40.680">
    <property type="match status" value="1"/>
</dbReference>
<sequence>MSMRRKWAAVTTALSLCAAVWITPGGAAAGSPAYELTASRTSLNIGQELRVTITGEQLVDLYGYDLELHFDTSRLEYIGMSTGITGGFSITPDPNVSPPRLIDEKLAQGDILFGFTKTGDASGQSGQATLGTVIFKAKSAGQATVTLGRVKLIPADSKAPAVTASPELEVRASVSGSGETDGDPTGGGDTGGGSSGGNAGQQPNAAALTEVEVKDGKASVRLPESASTAIVPFDKVSGHELEVQAGQLAMKVKPELLAALAARANDLKGATVEVKMVPVTRLAAPAPTAGAGAKIKIAGVVYDLQVTLRSADGQAFDAGIVSGGIQLTFTYDASTVDESLLGVYYFNEATKAWAYVGGTLEPASGQMTVTLEHLSRYALLELDKTYADVPAEHWAYRTLKVLSARHVVNGVTETEFKPNGKTTRAEFAAMLVRSLELAPSAAPSPFTDIAASAWYASDVTAAYQAGIVQGVSLNEFAPDAPMTREQMAALLVRAYKQNGGQATGAGGGGLLAFTDGSEVSRWAQAEVSEAIALGLMKGKGAMQFDPGADAVRAETAQAILNLLKK</sequence>
<evidence type="ECO:0000313" key="5">
    <source>
        <dbReference type="Proteomes" id="UP000450917"/>
    </source>
</evidence>
<dbReference type="InterPro" id="IPR001119">
    <property type="entry name" value="SLH_dom"/>
</dbReference>
<organism evidence="4 5">
    <name type="scientific">Paenibacillus validus</name>
    <dbReference type="NCBI Taxonomy" id="44253"/>
    <lineage>
        <taxon>Bacteria</taxon>
        <taxon>Bacillati</taxon>
        <taxon>Bacillota</taxon>
        <taxon>Bacilli</taxon>
        <taxon>Bacillales</taxon>
        <taxon>Paenibacillaceae</taxon>
        <taxon>Paenibacillus</taxon>
    </lineage>
</organism>
<evidence type="ECO:0000259" key="3">
    <source>
        <dbReference type="PROSITE" id="PS51272"/>
    </source>
</evidence>
<feature type="domain" description="SLH" evidence="3">
    <location>
        <begin position="510"/>
        <end position="565"/>
    </location>
</feature>
<dbReference type="PROSITE" id="PS51272">
    <property type="entry name" value="SLH"/>
    <property type="match status" value="3"/>
</dbReference>
<dbReference type="EMBL" id="WNZX01000002">
    <property type="protein sequence ID" value="MUG69833.1"/>
    <property type="molecule type" value="Genomic_DNA"/>
</dbReference>
<keyword evidence="2" id="KW-0732">Signal</keyword>
<gene>
    <name evidence="4" type="ORF">GNP93_03975</name>
</gene>
<feature type="compositionally biased region" description="Gly residues" evidence="1">
    <location>
        <begin position="184"/>
        <end position="199"/>
    </location>
</feature>
<dbReference type="SUPFAM" id="SSF49384">
    <property type="entry name" value="Carbohydrate-binding domain"/>
    <property type="match status" value="1"/>
</dbReference>
<accession>A0A7X2Z8Y6</accession>
<feature type="signal peptide" evidence="2">
    <location>
        <begin position="1"/>
        <end position="29"/>
    </location>
</feature>
<dbReference type="GO" id="GO:0000272">
    <property type="term" value="P:polysaccharide catabolic process"/>
    <property type="evidence" value="ECO:0007669"/>
    <property type="project" value="InterPro"/>
</dbReference>
<dbReference type="InterPro" id="IPR051465">
    <property type="entry name" value="Cell_Envelope_Struct_Comp"/>
</dbReference>
<feature type="region of interest" description="Disordered" evidence="1">
    <location>
        <begin position="161"/>
        <end position="204"/>
    </location>
</feature>
<dbReference type="RefSeq" id="WP_155614055.1">
    <property type="nucleotide sequence ID" value="NZ_WNZX01000002.1"/>
</dbReference>
<feature type="domain" description="SLH" evidence="3">
    <location>
        <begin position="382"/>
        <end position="441"/>
    </location>
</feature>
<dbReference type="CDD" id="cd08547">
    <property type="entry name" value="Type_II_cohesin"/>
    <property type="match status" value="1"/>
</dbReference>
<dbReference type="GO" id="GO:0030246">
    <property type="term" value="F:carbohydrate binding"/>
    <property type="evidence" value="ECO:0007669"/>
    <property type="project" value="InterPro"/>
</dbReference>
<feature type="chain" id="PRO_5030610539" description="SLH domain-containing protein" evidence="2">
    <location>
        <begin position="30"/>
        <end position="565"/>
    </location>
</feature>
<protein>
    <recommendedName>
        <fullName evidence="3">SLH domain-containing protein</fullName>
    </recommendedName>
</protein>
<proteinExistence type="predicted"/>
<dbReference type="Pfam" id="PF00395">
    <property type="entry name" value="SLH"/>
    <property type="match status" value="3"/>
</dbReference>
<evidence type="ECO:0000256" key="2">
    <source>
        <dbReference type="SAM" id="SignalP"/>
    </source>
</evidence>
<dbReference type="PANTHER" id="PTHR43308:SF5">
    <property type="entry name" value="S-LAYER PROTEIN _ PEPTIDOGLYCAN ENDO-BETA-N-ACETYLGLUCOSAMINIDASE"/>
    <property type="match status" value="1"/>
</dbReference>
<keyword evidence="5" id="KW-1185">Reference proteome</keyword>